<evidence type="ECO:0000256" key="2">
    <source>
        <dbReference type="ARBA" id="ARBA00022574"/>
    </source>
</evidence>
<sequence>MLSSNNINKAGKREENSEQKSFSSYKKQKVEYDQFVRNEIGCFKSEEYGSVYFSSFNPVWPILGCGLSDGRVLIIEGKRQADLVGKWENKTWNHVNAMSAMTDLGWNMDGTLLLAAFLDGQIVLWNKNTKTTMEIKDLNGEQVWAITWNPFLPTILATRSDQTVLVWDLAQNQPKSSKQRFAFHSNLLRDLVWISEDQFFSCSDDGLILLCQIGTESPIKSFDYGDAVLSLSWNNTLNLLGSLSRSGSTMVWSMENDEPVYLVKNERMKRPTCLAWYLFDDSIAESSWTLIACGLEDGSVVLWDSCGDSDPVISLLVQTNSIWDISFSPDGMFLTSIDLQGNFVIWATKTWQIVFQSNLSFRASKRILQWGGGGRKLAIANPDEQIHIIEAVELVKNTHTDTYDDER</sequence>
<comment type="similarity">
    <text evidence="5">Belongs to the WD repeat EBI family.</text>
</comment>
<dbReference type="SUPFAM" id="SSF50978">
    <property type="entry name" value="WD40 repeat-like"/>
    <property type="match status" value="1"/>
</dbReference>
<dbReference type="PANTHER" id="PTHR22846:SF2">
    <property type="entry name" value="F-BOX-LIKE_WD REPEAT-CONTAINING PROTEIN EBI"/>
    <property type="match status" value="1"/>
</dbReference>
<dbReference type="Gene3D" id="2.130.10.10">
    <property type="entry name" value="YVTN repeat-like/Quinoprotein amine dehydrogenase"/>
    <property type="match status" value="1"/>
</dbReference>
<keyword evidence="3" id="KW-0677">Repeat</keyword>
<dbReference type="Proteomes" id="UP000820818">
    <property type="component" value="Linkage Group LG3"/>
</dbReference>
<evidence type="ECO:0000313" key="7">
    <source>
        <dbReference type="EMBL" id="KAI9561259.1"/>
    </source>
</evidence>
<reference evidence="7 8" key="1">
    <citation type="submission" date="2022-05" db="EMBL/GenBank/DDBJ databases">
        <title>A multi-omics perspective on studying reproductive biology in Daphnia sinensis.</title>
        <authorList>
            <person name="Jia J."/>
        </authorList>
    </citation>
    <scope>NUCLEOTIDE SEQUENCE [LARGE SCALE GENOMIC DNA]</scope>
    <source>
        <strain evidence="7 8">WSL</strain>
    </source>
</reference>
<evidence type="ECO:0000256" key="1">
    <source>
        <dbReference type="ARBA" id="ARBA00004123"/>
    </source>
</evidence>
<dbReference type="PROSITE" id="PS00678">
    <property type="entry name" value="WD_REPEATS_1"/>
    <property type="match status" value="1"/>
</dbReference>
<comment type="subcellular location">
    <subcellularLocation>
        <location evidence="1">Nucleus</location>
    </subcellularLocation>
</comment>
<dbReference type="InterPro" id="IPR036322">
    <property type="entry name" value="WD40_repeat_dom_sf"/>
</dbReference>
<dbReference type="EMBL" id="WJBH02000003">
    <property type="protein sequence ID" value="KAI9561259.1"/>
    <property type="molecule type" value="Genomic_DNA"/>
</dbReference>
<name>A0AAD5KVA6_9CRUS</name>
<dbReference type="GO" id="GO:0000118">
    <property type="term" value="C:histone deacetylase complex"/>
    <property type="evidence" value="ECO:0007669"/>
    <property type="project" value="TreeGrafter"/>
</dbReference>
<keyword evidence="2" id="KW-0853">WD repeat</keyword>
<comment type="caution">
    <text evidence="7">The sequence shown here is derived from an EMBL/GenBank/DDBJ whole genome shotgun (WGS) entry which is preliminary data.</text>
</comment>
<dbReference type="AlphaFoldDB" id="A0AAD5KVA6"/>
<dbReference type="PANTHER" id="PTHR22846">
    <property type="entry name" value="WD40 REPEAT PROTEIN"/>
    <property type="match status" value="1"/>
</dbReference>
<keyword evidence="4" id="KW-0539">Nucleus</keyword>
<organism evidence="7 8">
    <name type="scientific">Daphnia sinensis</name>
    <dbReference type="NCBI Taxonomy" id="1820382"/>
    <lineage>
        <taxon>Eukaryota</taxon>
        <taxon>Metazoa</taxon>
        <taxon>Ecdysozoa</taxon>
        <taxon>Arthropoda</taxon>
        <taxon>Crustacea</taxon>
        <taxon>Branchiopoda</taxon>
        <taxon>Diplostraca</taxon>
        <taxon>Cladocera</taxon>
        <taxon>Anomopoda</taxon>
        <taxon>Daphniidae</taxon>
        <taxon>Daphnia</taxon>
        <taxon>Daphnia similis group</taxon>
    </lineage>
</organism>
<evidence type="ECO:0000256" key="4">
    <source>
        <dbReference type="ARBA" id="ARBA00023242"/>
    </source>
</evidence>
<protein>
    <submittedName>
        <fullName evidence="7">Uncharacterized protein</fullName>
    </submittedName>
</protein>
<dbReference type="SMART" id="SM00320">
    <property type="entry name" value="WD40"/>
    <property type="match status" value="6"/>
</dbReference>
<keyword evidence="8" id="KW-1185">Reference proteome</keyword>
<evidence type="ECO:0000256" key="5">
    <source>
        <dbReference type="ARBA" id="ARBA00025741"/>
    </source>
</evidence>
<dbReference type="InterPro" id="IPR019775">
    <property type="entry name" value="WD40_repeat_CS"/>
</dbReference>
<dbReference type="Pfam" id="PF00400">
    <property type="entry name" value="WD40"/>
    <property type="match status" value="3"/>
</dbReference>
<dbReference type="GO" id="GO:0003714">
    <property type="term" value="F:transcription corepressor activity"/>
    <property type="evidence" value="ECO:0007669"/>
    <property type="project" value="InterPro"/>
</dbReference>
<dbReference type="InterPro" id="IPR001680">
    <property type="entry name" value="WD40_rpt"/>
</dbReference>
<dbReference type="InterPro" id="IPR045183">
    <property type="entry name" value="Ebi-like"/>
</dbReference>
<dbReference type="InterPro" id="IPR015943">
    <property type="entry name" value="WD40/YVTN_repeat-like_dom_sf"/>
</dbReference>
<accession>A0AAD5KVA6</accession>
<evidence type="ECO:0000256" key="6">
    <source>
        <dbReference type="SAM" id="MobiDB-lite"/>
    </source>
</evidence>
<proteinExistence type="inferred from homology"/>
<evidence type="ECO:0000313" key="8">
    <source>
        <dbReference type="Proteomes" id="UP000820818"/>
    </source>
</evidence>
<dbReference type="GO" id="GO:0006357">
    <property type="term" value="P:regulation of transcription by RNA polymerase II"/>
    <property type="evidence" value="ECO:0007669"/>
    <property type="project" value="TreeGrafter"/>
</dbReference>
<evidence type="ECO:0000256" key="3">
    <source>
        <dbReference type="ARBA" id="ARBA00022737"/>
    </source>
</evidence>
<gene>
    <name evidence="7" type="ORF">GHT06_012215</name>
</gene>
<feature type="region of interest" description="Disordered" evidence="6">
    <location>
        <begin position="1"/>
        <end position="20"/>
    </location>
</feature>